<evidence type="ECO:0000313" key="2">
    <source>
        <dbReference type="Proteomes" id="UP000886998"/>
    </source>
</evidence>
<evidence type="ECO:0000313" key="1">
    <source>
        <dbReference type="EMBL" id="GFY57347.1"/>
    </source>
</evidence>
<dbReference type="EMBL" id="BMAV01011450">
    <property type="protein sequence ID" value="GFY57347.1"/>
    <property type="molecule type" value="Genomic_DNA"/>
</dbReference>
<accession>A0A8X7C8L7</accession>
<proteinExistence type="predicted"/>
<dbReference type="Proteomes" id="UP000886998">
    <property type="component" value="Unassembled WGS sequence"/>
</dbReference>
<name>A0A8X7C8L7_9ARAC</name>
<gene>
    <name evidence="1" type="ORF">TNIN_178511</name>
</gene>
<comment type="caution">
    <text evidence="1">The sequence shown here is derived from an EMBL/GenBank/DDBJ whole genome shotgun (WGS) entry which is preliminary data.</text>
</comment>
<sequence length="110" mass="12427">MDRYSSSTAFVVQNLPCGDNHLSAKIALFARGRGASVPRAQNVRYTSFVYHRSRACRRSCFRSNQNSLFHFWHSCISQMSGIAVSDGKRIGFWQSSSNIGKNRMTRNTTS</sequence>
<reference evidence="1" key="1">
    <citation type="submission" date="2020-08" db="EMBL/GenBank/DDBJ databases">
        <title>Multicomponent nature underlies the extraordinary mechanical properties of spider dragline silk.</title>
        <authorList>
            <person name="Kono N."/>
            <person name="Nakamura H."/>
            <person name="Mori M."/>
            <person name="Yoshida Y."/>
            <person name="Ohtoshi R."/>
            <person name="Malay A.D."/>
            <person name="Moran D.A.P."/>
            <person name="Tomita M."/>
            <person name="Numata K."/>
            <person name="Arakawa K."/>
        </authorList>
    </citation>
    <scope>NUCLEOTIDE SEQUENCE</scope>
</reference>
<dbReference type="AlphaFoldDB" id="A0A8X7C8L7"/>
<organism evidence="1 2">
    <name type="scientific">Trichonephila inaurata madagascariensis</name>
    <dbReference type="NCBI Taxonomy" id="2747483"/>
    <lineage>
        <taxon>Eukaryota</taxon>
        <taxon>Metazoa</taxon>
        <taxon>Ecdysozoa</taxon>
        <taxon>Arthropoda</taxon>
        <taxon>Chelicerata</taxon>
        <taxon>Arachnida</taxon>
        <taxon>Araneae</taxon>
        <taxon>Araneomorphae</taxon>
        <taxon>Entelegynae</taxon>
        <taxon>Araneoidea</taxon>
        <taxon>Nephilidae</taxon>
        <taxon>Trichonephila</taxon>
        <taxon>Trichonephila inaurata</taxon>
    </lineage>
</organism>
<keyword evidence="2" id="KW-1185">Reference proteome</keyword>
<protein>
    <submittedName>
        <fullName evidence="1">Uncharacterized protein</fullName>
    </submittedName>
</protein>